<dbReference type="GO" id="GO:0005654">
    <property type="term" value="C:nucleoplasm"/>
    <property type="evidence" value="ECO:0007669"/>
    <property type="project" value="TreeGrafter"/>
</dbReference>
<accession>G5BMN0</accession>
<dbReference type="Proteomes" id="UP000006813">
    <property type="component" value="Unassembled WGS sequence"/>
</dbReference>
<dbReference type="GO" id="GO:0006974">
    <property type="term" value="P:DNA damage response"/>
    <property type="evidence" value="ECO:0007669"/>
    <property type="project" value="TreeGrafter"/>
</dbReference>
<organism evidence="2 3">
    <name type="scientific">Heterocephalus glaber</name>
    <name type="common">Naked mole rat</name>
    <dbReference type="NCBI Taxonomy" id="10181"/>
    <lineage>
        <taxon>Eukaryota</taxon>
        <taxon>Metazoa</taxon>
        <taxon>Chordata</taxon>
        <taxon>Craniata</taxon>
        <taxon>Vertebrata</taxon>
        <taxon>Euteleostomi</taxon>
        <taxon>Mammalia</taxon>
        <taxon>Eutheria</taxon>
        <taxon>Euarchontoglires</taxon>
        <taxon>Glires</taxon>
        <taxon>Rodentia</taxon>
        <taxon>Hystricomorpha</taxon>
        <taxon>Bathyergidae</taxon>
        <taxon>Heterocephalus</taxon>
    </lineage>
</organism>
<protein>
    <submittedName>
        <fullName evidence="2">Serine/threonine-protein phosphatase 4 regulatory subunit 3A</fullName>
    </submittedName>
</protein>
<dbReference type="EMBL" id="JH171103">
    <property type="protein sequence ID" value="EHB10541.1"/>
    <property type="molecule type" value="Genomic_DNA"/>
</dbReference>
<dbReference type="STRING" id="10181.G5BMN0"/>
<sequence length="224" mass="24828">MCSTSKCSCGHLSAQSDFQCLKQFLRPYNLFHIPHSTFLEVELYKVLSGMHSILRNHRYRQDTRTLEDEEEMWFNTDEDDMEDGEPVVSPSDKTKNDEDIMGPISKFMERKKLKESEEKEVLLKTNPSGRQSPSFKLSLSNGTKTNLTSQSPTANLPGSSGSPGSPGSPGTPGSVPKSTSQMAAITTKGGLVGLVDYPDDDEDDDEDEDKEETPPLLKKAKFES</sequence>
<dbReference type="PANTHER" id="PTHR23318:SF3">
    <property type="entry name" value="SERINE_THREONINE-PROTEIN PHOSPHATASE 4 REGULATORY SUBUNIT 3A"/>
    <property type="match status" value="1"/>
</dbReference>
<feature type="compositionally biased region" description="Basic and acidic residues" evidence="1">
    <location>
        <begin position="107"/>
        <end position="122"/>
    </location>
</feature>
<dbReference type="InterPro" id="IPR051137">
    <property type="entry name" value="PP4R3-like"/>
</dbReference>
<reference evidence="2 3" key="1">
    <citation type="journal article" date="2011" name="Nature">
        <title>Genome sequencing reveals insights into physiology and longevity of the naked mole rat.</title>
        <authorList>
            <person name="Kim E.B."/>
            <person name="Fang X."/>
            <person name="Fushan A.A."/>
            <person name="Huang Z."/>
            <person name="Lobanov A.V."/>
            <person name="Han L."/>
            <person name="Marino S.M."/>
            <person name="Sun X."/>
            <person name="Turanov A.A."/>
            <person name="Yang P."/>
            <person name="Yim S.H."/>
            <person name="Zhao X."/>
            <person name="Kasaikina M.V."/>
            <person name="Stoletzki N."/>
            <person name="Peng C."/>
            <person name="Polak P."/>
            <person name="Xiong Z."/>
            <person name="Kiezun A."/>
            <person name="Zhu Y."/>
            <person name="Chen Y."/>
            <person name="Kryukov G.V."/>
            <person name="Zhang Q."/>
            <person name="Peshkin L."/>
            <person name="Yang L."/>
            <person name="Bronson R.T."/>
            <person name="Buffenstein R."/>
            <person name="Wang B."/>
            <person name="Han C."/>
            <person name="Li Q."/>
            <person name="Chen L."/>
            <person name="Zhao W."/>
            <person name="Sunyaev S.R."/>
            <person name="Park T.J."/>
            <person name="Zhang G."/>
            <person name="Wang J."/>
            <person name="Gladyshev V.N."/>
        </authorList>
    </citation>
    <scope>NUCLEOTIDE SEQUENCE [LARGE SCALE GENOMIC DNA]</scope>
</reference>
<feature type="compositionally biased region" description="Acidic residues" evidence="1">
    <location>
        <begin position="197"/>
        <end position="211"/>
    </location>
</feature>
<dbReference type="PANTHER" id="PTHR23318">
    <property type="entry name" value="ATP SYNTHASE GAMMA-RELATED"/>
    <property type="match status" value="1"/>
</dbReference>
<dbReference type="GO" id="GO:0072542">
    <property type="term" value="F:protein phosphatase activator activity"/>
    <property type="evidence" value="ECO:0007669"/>
    <property type="project" value="TreeGrafter"/>
</dbReference>
<feature type="compositionally biased region" description="Low complexity" evidence="1">
    <location>
        <begin position="171"/>
        <end position="180"/>
    </location>
</feature>
<evidence type="ECO:0000313" key="3">
    <source>
        <dbReference type="Proteomes" id="UP000006813"/>
    </source>
</evidence>
<feature type="compositionally biased region" description="Acidic residues" evidence="1">
    <location>
        <begin position="76"/>
        <end position="85"/>
    </location>
</feature>
<gene>
    <name evidence="2" type="ORF">GW7_16554</name>
</gene>
<dbReference type="InParanoid" id="G5BMN0"/>
<evidence type="ECO:0000256" key="1">
    <source>
        <dbReference type="SAM" id="MobiDB-lite"/>
    </source>
</evidence>
<feature type="compositionally biased region" description="Polar residues" evidence="1">
    <location>
        <begin position="125"/>
        <end position="156"/>
    </location>
</feature>
<evidence type="ECO:0000313" key="2">
    <source>
        <dbReference type="EMBL" id="EHB10541.1"/>
    </source>
</evidence>
<dbReference type="GO" id="GO:0030289">
    <property type="term" value="C:protein phosphatase 4 complex"/>
    <property type="evidence" value="ECO:0007669"/>
    <property type="project" value="TreeGrafter"/>
</dbReference>
<name>G5BMN0_HETGA</name>
<dbReference type="AlphaFoldDB" id="G5BMN0"/>
<proteinExistence type="predicted"/>
<feature type="region of interest" description="Disordered" evidence="1">
    <location>
        <begin position="76"/>
        <end position="224"/>
    </location>
</feature>